<dbReference type="AlphaFoldDB" id="A0AA95KFA4"/>
<dbReference type="EMBL" id="CP124755">
    <property type="protein sequence ID" value="WGZ90766.1"/>
    <property type="molecule type" value="Genomic_DNA"/>
</dbReference>
<evidence type="ECO:0000256" key="2">
    <source>
        <dbReference type="ARBA" id="ARBA00022723"/>
    </source>
</evidence>
<comment type="cofactor">
    <cofactor evidence="5">
        <name>[2Fe-2S] cluster</name>
        <dbReference type="ChEBI" id="CHEBI:190135"/>
    </cofactor>
</comment>
<comment type="similarity">
    <text evidence="6">Belongs to the bacterial ring-hydroxylating dioxygenase ferredoxin component family.</text>
</comment>
<dbReference type="SUPFAM" id="SSF50022">
    <property type="entry name" value="ISP domain"/>
    <property type="match status" value="1"/>
</dbReference>
<keyword evidence="2" id="KW-0479">Metal-binding</keyword>
<reference evidence="8" key="2">
    <citation type="submission" date="2023-04" db="EMBL/GenBank/DDBJ databases">
        <authorList>
            <person name="Beletskiy A.V."/>
            <person name="Mardanov A.V."/>
            <person name="Ravin N.V."/>
        </authorList>
    </citation>
    <scope>NUCLEOTIDE SEQUENCE</scope>
    <source>
        <strain evidence="8">GKL-01</strain>
    </source>
</reference>
<dbReference type="KEGG" id="tdu:QJT80_14975"/>
<dbReference type="Proteomes" id="UP001300672">
    <property type="component" value="Chromosome"/>
</dbReference>
<accession>A0AA95KFA4</accession>
<dbReference type="PANTHER" id="PTHR21496:SF0">
    <property type="entry name" value="RIESKE DOMAIN-CONTAINING PROTEIN"/>
    <property type="match status" value="1"/>
</dbReference>
<evidence type="ECO:0000256" key="5">
    <source>
        <dbReference type="ARBA" id="ARBA00034078"/>
    </source>
</evidence>
<gene>
    <name evidence="8" type="ORF">QJT80_14975</name>
</gene>
<keyword evidence="1" id="KW-0001">2Fe-2S</keyword>
<evidence type="ECO:0000256" key="1">
    <source>
        <dbReference type="ARBA" id="ARBA00022714"/>
    </source>
</evidence>
<keyword evidence="3" id="KW-0408">Iron</keyword>
<dbReference type="Gene3D" id="2.102.10.10">
    <property type="entry name" value="Rieske [2Fe-2S] iron-sulphur domain"/>
    <property type="match status" value="1"/>
</dbReference>
<evidence type="ECO:0000256" key="3">
    <source>
        <dbReference type="ARBA" id="ARBA00023004"/>
    </source>
</evidence>
<evidence type="ECO:0000259" key="7">
    <source>
        <dbReference type="PROSITE" id="PS51296"/>
    </source>
</evidence>
<evidence type="ECO:0000256" key="4">
    <source>
        <dbReference type="ARBA" id="ARBA00023014"/>
    </source>
</evidence>
<name>A0AA95KFA4_9GAMM</name>
<feature type="domain" description="Rieske" evidence="7">
    <location>
        <begin position="6"/>
        <end position="102"/>
    </location>
</feature>
<evidence type="ECO:0000256" key="6">
    <source>
        <dbReference type="ARBA" id="ARBA00038001"/>
    </source>
</evidence>
<dbReference type="PROSITE" id="PS51296">
    <property type="entry name" value="RIESKE"/>
    <property type="match status" value="1"/>
</dbReference>
<keyword evidence="4" id="KW-0411">Iron-sulfur</keyword>
<dbReference type="Pfam" id="PF00355">
    <property type="entry name" value="Rieske"/>
    <property type="match status" value="1"/>
</dbReference>
<dbReference type="GO" id="GO:0051537">
    <property type="term" value="F:2 iron, 2 sulfur cluster binding"/>
    <property type="evidence" value="ECO:0007669"/>
    <property type="project" value="UniProtKB-KW"/>
</dbReference>
<sequence>MTHSQLLAGSINEIKPGKMKRVITPNGKRILLCNVDGEFYAVDDQCTHEDASLYLGCLKGEKVHCSLHGGEFNVKTGKAVTEPAEVDLQTYPVSIENGNLFIKLETD</sequence>
<dbReference type="GO" id="GO:0046872">
    <property type="term" value="F:metal ion binding"/>
    <property type="evidence" value="ECO:0007669"/>
    <property type="project" value="UniProtKB-KW"/>
</dbReference>
<dbReference type="PANTHER" id="PTHR21496">
    <property type="entry name" value="FERREDOXIN-RELATED"/>
    <property type="match status" value="1"/>
</dbReference>
<dbReference type="InterPro" id="IPR017941">
    <property type="entry name" value="Rieske_2Fe-2S"/>
</dbReference>
<dbReference type="CDD" id="cd03528">
    <property type="entry name" value="Rieske_RO_ferredoxin"/>
    <property type="match status" value="1"/>
</dbReference>
<proteinExistence type="inferred from homology"/>
<protein>
    <submittedName>
        <fullName evidence="8">Non-heme iron oxygenase ferredoxin subunit</fullName>
    </submittedName>
</protein>
<reference evidence="8" key="1">
    <citation type="journal article" date="2023" name="Int. J. Mol. Sci.">
        <title>Metagenomics Revealed a New Genus 'Candidatus Thiocaldithrix dubininis' gen. nov., sp. nov. and a New Species 'Candidatus Thiothrix putei' sp. nov. in the Family Thiotrichaceae, Some Members of Which Have Traits of Both Na+- and H+-Motive Energetics.</title>
        <authorList>
            <person name="Ravin N.V."/>
            <person name="Muntyan M.S."/>
            <person name="Smolyakov D.D."/>
            <person name="Rudenko T.S."/>
            <person name="Beletsky A.V."/>
            <person name="Mardanov A.V."/>
            <person name="Grabovich M.Y."/>
        </authorList>
    </citation>
    <scope>NUCLEOTIDE SEQUENCE</scope>
    <source>
        <strain evidence="8">GKL-01</strain>
    </source>
</reference>
<evidence type="ECO:0000313" key="8">
    <source>
        <dbReference type="EMBL" id="WGZ90766.1"/>
    </source>
</evidence>
<organism evidence="8">
    <name type="scientific">Candidatus Thiocaldithrix dubininis</name>
    <dbReference type="NCBI Taxonomy" id="3080823"/>
    <lineage>
        <taxon>Bacteria</taxon>
        <taxon>Pseudomonadati</taxon>
        <taxon>Pseudomonadota</taxon>
        <taxon>Gammaproteobacteria</taxon>
        <taxon>Thiotrichales</taxon>
        <taxon>Thiotrichaceae</taxon>
        <taxon>Candidatus Thiocaldithrix</taxon>
    </lineage>
</organism>
<dbReference type="InterPro" id="IPR036922">
    <property type="entry name" value="Rieske_2Fe-2S_sf"/>
</dbReference>